<feature type="non-terminal residue" evidence="1">
    <location>
        <position position="58"/>
    </location>
</feature>
<gene>
    <name evidence="1" type="ORF">METZ01_LOCUS419084</name>
</gene>
<dbReference type="AlphaFoldDB" id="A0A382X5T3"/>
<sequence>MTKNTSTNILLNPLKGFAAPAIAAMLFLWSAPTAQAGENGAFLQGTTLDDGTTNLKIT</sequence>
<name>A0A382X5T3_9ZZZZ</name>
<reference evidence="1" key="1">
    <citation type="submission" date="2018-05" db="EMBL/GenBank/DDBJ databases">
        <authorList>
            <person name="Lanie J.A."/>
            <person name="Ng W.-L."/>
            <person name="Kazmierczak K.M."/>
            <person name="Andrzejewski T.M."/>
            <person name="Davidsen T.M."/>
            <person name="Wayne K.J."/>
            <person name="Tettelin H."/>
            <person name="Glass J.I."/>
            <person name="Rusch D."/>
            <person name="Podicherti R."/>
            <person name="Tsui H.-C.T."/>
            <person name="Winkler M.E."/>
        </authorList>
    </citation>
    <scope>NUCLEOTIDE SEQUENCE</scope>
</reference>
<organism evidence="1">
    <name type="scientific">marine metagenome</name>
    <dbReference type="NCBI Taxonomy" id="408172"/>
    <lineage>
        <taxon>unclassified sequences</taxon>
        <taxon>metagenomes</taxon>
        <taxon>ecological metagenomes</taxon>
    </lineage>
</organism>
<evidence type="ECO:0000313" key="1">
    <source>
        <dbReference type="EMBL" id="SVD66230.1"/>
    </source>
</evidence>
<dbReference type="EMBL" id="UINC01165054">
    <property type="protein sequence ID" value="SVD66230.1"/>
    <property type="molecule type" value="Genomic_DNA"/>
</dbReference>
<protein>
    <submittedName>
        <fullName evidence="1">Uncharacterized protein</fullName>
    </submittedName>
</protein>
<proteinExistence type="predicted"/>
<accession>A0A382X5T3</accession>